<dbReference type="SUPFAM" id="SSF52200">
    <property type="entry name" value="Toll/Interleukin receptor TIR domain"/>
    <property type="match status" value="1"/>
</dbReference>
<protein>
    <recommendedName>
        <fullName evidence="5">TIR domain-containing protein</fullName>
    </recommendedName>
</protein>
<reference evidence="6 7" key="1">
    <citation type="submission" date="2024-01" db="EMBL/GenBank/DDBJ databases">
        <title>The genomes of 5 underutilized Papilionoideae crops provide insights into root nodulation and disease resistanc.</title>
        <authorList>
            <person name="Yuan L."/>
        </authorList>
    </citation>
    <scope>NUCLEOTIDE SEQUENCE [LARGE SCALE GENOMIC DNA]</scope>
    <source>
        <strain evidence="6">ZHUSHIDOU_FW_LH</strain>
        <tissue evidence="6">Leaf</tissue>
    </source>
</reference>
<dbReference type="PANTHER" id="PTHR11017:SF560">
    <property type="entry name" value="RESISTANCE PROTEIN (TIR-NBS-LRR CLASS), PUTATIVE-RELATED"/>
    <property type="match status" value="1"/>
</dbReference>
<dbReference type="EMBL" id="JAYWIO010000006">
    <property type="protein sequence ID" value="KAK7257387.1"/>
    <property type="molecule type" value="Genomic_DNA"/>
</dbReference>
<evidence type="ECO:0000256" key="1">
    <source>
        <dbReference type="ARBA" id="ARBA00022614"/>
    </source>
</evidence>
<dbReference type="PROSITE" id="PS50104">
    <property type="entry name" value="TIR"/>
    <property type="match status" value="1"/>
</dbReference>
<evidence type="ECO:0000313" key="6">
    <source>
        <dbReference type="EMBL" id="KAK7257387.1"/>
    </source>
</evidence>
<dbReference type="InterPro" id="IPR027417">
    <property type="entry name" value="P-loop_NTPase"/>
</dbReference>
<dbReference type="GO" id="GO:0006952">
    <property type="term" value="P:defense response"/>
    <property type="evidence" value="ECO:0007669"/>
    <property type="project" value="UniProtKB-KW"/>
</dbReference>
<evidence type="ECO:0000313" key="7">
    <source>
        <dbReference type="Proteomes" id="UP001372338"/>
    </source>
</evidence>
<sequence length="1058" mass="120544">MPSSSSDSESYREYDVFLSFRGPDTRHGFTGKLYSALTNKAIVTFMDGQELQKGAGLAPAILGAIERSRISIVVFSENYANSGWCLNELVKIMECRRNNSQLVLPIFYDVDPSDVRYQKGAFGGGLERISRRTEASVLSAWKTALTDAANLSGFDLRNSQYDTELIENIVTDVIQKLDQASLPFSITNFLVGLESSAQDVIQLLKRKSYEAFVLGIWGMGGSGKSTLAKVIYRQIHHEFVYKSFLANIREAWDTYRDRIVLQKQLYCDILNEKKMKIDSIESGRVKIKERLCRLKSLVVLDDVNKDEQLQALCGNRSWIGPGSVIIITTRDLKLLDLLQPDHVFRTKEMGDGESLELFKWHAFKEETPSEDFLELSRSVVSYCGGLPLALEVLGSYLSSRPRQEWTSTLSKLKMIPNDQVQDKLRISFDSLSDDTEKDIFLDICCFFIGKNRVDVTQILDGCGLYAEIGIKTLIERSLVKIEKNNKLGMHDLLRDMGREIIRLESPKEPEKRSRLWLHKDVLDILTEHNQETKATERLSFKLETSNRLCFSTRAFEKMKRLRLLQLDQVHLIGNYGCIPKCLRWVYWQGFPLEYIPDNFYQENLVALDLRHSNLKLVWKKPQVLQWLKILNLSHSRDLTNTPDFSELPNLEKLILKDCPSLSKVHQSIGDLKNLLLLNLKDCTSLGNLPRSFYKLKSMKTLIISGCSKIDKLEEDIEQMESVTTLIAKDTAIKQVPFSIARLKSIGYISLCGYEGFSFDVIPSLIWSWMSPNMNPQSFIRRFDGMPSSAVSMHIDSKNLGDLSSMLSNLSNLRCVWVQCHSEFQLTQDFRRILDFLHDVNETELEQISMHPLSSLLIGLESCSELINIVRNNISQSQGLTDSGLSDIFLPGDNYPCWLTYTGEGHSVLFEVPQVRDCCLKGMMLCVVYSSTPANMADECLIGVLIVNYTKCLIQLYKRDTVSSLNDEEWQEIASNLEPHDKVEIFVVFGHRLTVRKMVLYLLYGESADGEMEPSLRPTTVEKMLSEPVGTEPTMSTKPDQTANRKNFWSRCNCFGQTK</sequence>
<evidence type="ECO:0000256" key="2">
    <source>
        <dbReference type="ARBA" id="ARBA00022737"/>
    </source>
</evidence>
<evidence type="ECO:0000256" key="3">
    <source>
        <dbReference type="ARBA" id="ARBA00022821"/>
    </source>
</evidence>
<keyword evidence="7" id="KW-1185">Reference proteome</keyword>
<dbReference type="InterPro" id="IPR042197">
    <property type="entry name" value="Apaf_helical"/>
</dbReference>
<dbReference type="GO" id="GO:0043531">
    <property type="term" value="F:ADP binding"/>
    <property type="evidence" value="ECO:0007669"/>
    <property type="project" value="InterPro"/>
</dbReference>
<dbReference type="Pfam" id="PF00931">
    <property type="entry name" value="NB-ARC"/>
    <property type="match status" value="1"/>
</dbReference>
<dbReference type="AlphaFoldDB" id="A0AAN9EH32"/>
<dbReference type="InterPro" id="IPR058192">
    <property type="entry name" value="WHD_ROQ1-like"/>
</dbReference>
<organism evidence="6 7">
    <name type="scientific">Crotalaria pallida</name>
    <name type="common">Smooth rattlebox</name>
    <name type="synonym">Crotalaria striata</name>
    <dbReference type="NCBI Taxonomy" id="3830"/>
    <lineage>
        <taxon>Eukaryota</taxon>
        <taxon>Viridiplantae</taxon>
        <taxon>Streptophyta</taxon>
        <taxon>Embryophyta</taxon>
        <taxon>Tracheophyta</taxon>
        <taxon>Spermatophyta</taxon>
        <taxon>Magnoliopsida</taxon>
        <taxon>eudicotyledons</taxon>
        <taxon>Gunneridae</taxon>
        <taxon>Pentapetalae</taxon>
        <taxon>rosids</taxon>
        <taxon>fabids</taxon>
        <taxon>Fabales</taxon>
        <taxon>Fabaceae</taxon>
        <taxon>Papilionoideae</taxon>
        <taxon>50 kb inversion clade</taxon>
        <taxon>genistoids sensu lato</taxon>
        <taxon>core genistoids</taxon>
        <taxon>Crotalarieae</taxon>
        <taxon>Crotalaria</taxon>
    </lineage>
</organism>
<dbReference type="InterPro" id="IPR032675">
    <property type="entry name" value="LRR_dom_sf"/>
</dbReference>
<proteinExistence type="predicted"/>
<dbReference type="Gene3D" id="3.40.50.300">
    <property type="entry name" value="P-loop containing nucleotide triphosphate hydrolases"/>
    <property type="match status" value="1"/>
</dbReference>
<dbReference type="InterPro" id="IPR044974">
    <property type="entry name" value="Disease_R_plants"/>
</dbReference>
<gene>
    <name evidence="6" type="ORF">RIF29_31332</name>
</gene>
<dbReference type="Gene3D" id="3.40.50.10140">
    <property type="entry name" value="Toll/interleukin-1 receptor homology (TIR) domain"/>
    <property type="match status" value="1"/>
</dbReference>
<accession>A0AAN9EH32</accession>
<name>A0AAN9EH32_CROPI</name>
<keyword evidence="4" id="KW-0520">NAD</keyword>
<comment type="caution">
    <text evidence="6">The sequence shown here is derived from an EMBL/GenBank/DDBJ whole genome shotgun (WGS) entry which is preliminary data.</text>
</comment>
<dbReference type="SUPFAM" id="SSF46785">
    <property type="entry name" value="Winged helix' DNA-binding domain"/>
    <property type="match status" value="1"/>
</dbReference>
<dbReference type="InterPro" id="IPR035897">
    <property type="entry name" value="Toll_tir_struct_dom_sf"/>
</dbReference>
<dbReference type="Pfam" id="PF01582">
    <property type="entry name" value="TIR"/>
    <property type="match status" value="1"/>
</dbReference>
<dbReference type="GO" id="GO:0007165">
    <property type="term" value="P:signal transduction"/>
    <property type="evidence" value="ECO:0007669"/>
    <property type="project" value="InterPro"/>
</dbReference>
<keyword evidence="3" id="KW-0611">Plant defense</keyword>
<dbReference type="PRINTS" id="PR00364">
    <property type="entry name" value="DISEASERSIST"/>
</dbReference>
<dbReference type="FunFam" id="3.40.50.10140:FF:000007">
    <property type="entry name" value="Disease resistance protein (TIR-NBS-LRR class)"/>
    <property type="match status" value="1"/>
</dbReference>
<keyword evidence="2" id="KW-0677">Repeat</keyword>
<dbReference type="SUPFAM" id="SSF52540">
    <property type="entry name" value="P-loop containing nucleoside triphosphate hydrolases"/>
    <property type="match status" value="1"/>
</dbReference>
<dbReference type="InterPro" id="IPR036390">
    <property type="entry name" value="WH_DNA-bd_sf"/>
</dbReference>
<dbReference type="InterPro" id="IPR000157">
    <property type="entry name" value="TIR_dom"/>
</dbReference>
<dbReference type="SMART" id="SM00255">
    <property type="entry name" value="TIR"/>
    <property type="match status" value="1"/>
</dbReference>
<dbReference type="InterPro" id="IPR002182">
    <property type="entry name" value="NB-ARC"/>
</dbReference>
<dbReference type="Gene3D" id="3.80.10.10">
    <property type="entry name" value="Ribonuclease Inhibitor"/>
    <property type="match status" value="1"/>
</dbReference>
<evidence type="ECO:0000259" key="5">
    <source>
        <dbReference type="PROSITE" id="PS50104"/>
    </source>
</evidence>
<feature type="domain" description="TIR" evidence="5">
    <location>
        <begin position="12"/>
        <end position="177"/>
    </location>
</feature>
<dbReference type="Gene3D" id="1.10.8.430">
    <property type="entry name" value="Helical domain of apoptotic protease-activating factors"/>
    <property type="match status" value="1"/>
</dbReference>
<keyword evidence="1" id="KW-0433">Leucine-rich repeat</keyword>
<dbReference type="Proteomes" id="UP001372338">
    <property type="component" value="Unassembled WGS sequence"/>
</dbReference>
<dbReference type="SUPFAM" id="SSF52058">
    <property type="entry name" value="L domain-like"/>
    <property type="match status" value="1"/>
</dbReference>
<evidence type="ECO:0000256" key="4">
    <source>
        <dbReference type="ARBA" id="ARBA00023027"/>
    </source>
</evidence>
<dbReference type="PANTHER" id="PTHR11017">
    <property type="entry name" value="LEUCINE-RICH REPEAT-CONTAINING PROTEIN"/>
    <property type="match status" value="1"/>
</dbReference>
<dbReference type="Pfam" id="PF23282">
    <property type="entry name" value="WHD_ROQ1"/>
    <property type="match status" value="1"/>
</dbReference>